<dbReference type="Proteomes" id="UP000732377">
    <property type="component" value="Unassembled WGS sequence"/>
</dbReference>
<feature type="region of interest" description="Disordered" evidence="1">
    <location>
        <begin position="403"/>
        <end position="425"/>
    </location>
</feature>
<evidence type="ECO:0000259" key="2">
    <source>
        <dbReference type="Pfam" id="PF01979"/>
    </source>
</evidence>
<organism evidence="3 4">
    <name type="scientific">Symbiobacterium thermophilum</name>
    <dbReference type="NCBI Taxonomy" id="2734"/>
    <lineage>
        <taxon>Bacteria</taxon>
        <taxon>Bacillati</taxon>
        <taxon>Bacillota</taxon>
        <taxon>Clostridia</taxon>
        <taxon>Eubacteriales</taxon>
        <taxon>Symbiobacteriaceae</taxon>
        <taxon>Symbiobacterium</taxon>
    </lineage>
</organism>
<dbReference type="GO" id="GO:0016810">
    <property type="term" value="F:hydrolase activity, acting on carbon-nitrogen (but not peptide) bonds"/>
    <property type="evidence" value="ECO:0007669"/>
    <property type="project" value="InterPro"/>
</dbReference>
<accession>A0A953ICC5</accession>
<dbReference type="Gene3D" id="2.30.40.10">
    <property type="entry name" value="Urease, subunit C, domain 1"/>
    <property type="match status" value="1"/>
</dbReference>
<dbReference type="CDD" id="cd01309">
    <property type="entry name" value="Met_dep_hydrolase_C"/>
    <property type="match status" value="1"/>
</dbReference>
<evidence type="ECO:0000256" key="1">
    <source>
        <dbReference type="SAM" id="MobiDB-lite"/>
    </source>
</evidence>
<dbReference type="InterPro" id="IPR032466">
    <property type="entry name" value="Metal_Hydrolase"/>
</dbReference>
<dbReference type="Gene3D" id="3.20.20.140">
    <property type="entry name" value="Metal-dependent hydrolases"/>
    <property type="match status" value="1"/>
</dbReference>
<evidence type="ECO:0000313" key="3">
    <source>
        <dbReference type="EMBL" id="MBY6276744.1"/>
    </source>
</evidence>
<dbReference type="PANTHER" id="PTHR43135:SF3">
    <property type="entry name" value="ALPHA-D-RIBOSE 1-METHYLPHOSPHONATE 5-TRIPHOSPHATE DIPHOSPHATASE"/>
    <property type="match status" value="1"/>
</dbReference>
<sequence length="425" mass="44471">MVNRTKNHWSTGHSERRSAVLAVVNARILTVSAGVIPSGAVLVDDAGRIAAVGERIDVPEGTEMIDAGGRTLTPGLVDGFSRLGLINEGLGWAGSDADESTDPNTAHVRALDGLYPFDRGIAEAHTGGVTTVHVVPGGSNVLAGQALAIKLRRAVAADDLVLRHPTGVAAGLGERPKAAYGGEKRMPATRMGVAAVLREALVKAQEYDPEKERDLRCEALLPVLRGELPLLVEAHRADDIVTALRIGREFGIRITLLGATEGHLVADLIAEAGAAVAAGPSLAARGRQETRDVGLHLPLALHRHGVPTAIVTGHPQLDQPYLNVAAALAVREGLTPEEALRAVTLTPAEILGVADRVGSIAPGRDADLVLWDGDPLELTTRVAWTMVEGRVVYMDDDRGGAHGGWGHDGREGPGPGRPCGEVNGR</sequence>
<proteinExistence type="predicted"/>
<reference evidence="3" key="1">
    <citation type="submission" date="2017-11" db="EMBL/GenBank/DDBJ databases">
        <title>Three new genomes from thermophilic consortium.</title>
        <authorList>
            <person name="Quaggio R."/>
            <person name="Amgarten D."/>
            <person name="Setubal J.C."/>
        </authorList>
    </citation>
    <scope>NUCLEOTIDE SEQUENCE</scope>
    <source>
        <strain evidence="3">ZCTH01-B2</strain>
    </source>
</reference>
<name>A0A953ICC5_SYMTR</name>
<dbReference type="EMBL" id="PIUK01000105">
    <property type="protein sequence ID" value="MBY6276744.1"/>
    <property type="molecule type" value="Genomic_DNA"/>
</dbReference>
<dbReference type="InterPro" id="IPR011059">
    <property type="entry name" value="Metal-dep_hydrolase_composite"/>
</dbReference>
<dbReference type="SUPFAM" id="SSF51338">
    <property type="entry name" value="Composite domain of metallo-dependent hydrolases"/>
    <property type="match status" value="1"/>
</dbReference>
<dbReference type="Pfam" id="PF01979">
    <property type="entry name" value="Amidohydro_1"/>
    <property type="match status" value="1"/>
</dbReference>
<gene>
    <name evidence="3" type="ORF">CWE10_11140</name>
</gene>
<feature type="domain" description="Amidohydrolase-related" evidence="2">
    <location>
        <begin position="325"/>
        <end position="391"/>
    </location>
</feature>
<dbReference type="InterPro" id="IPR051781">
    <property type="entry name" value="Metallo-dep_Hydrolase"/>
</dbReference>
<dbReference type="PANTHER" id="PTHR43135">
    <property type="entry name" value="ALPHA-D-RIBOSE 1-METHYLPHOSPHONATE 5-TRIPHOSPHATE DIPHOSPHATASE"/>
    <property type="match status" value="1"/>
</dbReference>
<dbReference type="InterPro" id="IPR006680">
    <property type="entry name" value="Amidohydro-rel"/>
</dbReference>
<comment type="caution">
    <text evidence="3">The sequence shown here is derived from an EMBL/GenBank/DDBJ whole genome shotgun (WGS) entry which is preliminary data.</text>
</comment>
<dbReference type="AlphaFoldDB" id="A0A953ICC5"/>
<dbReference type="SUPFAM" id="SSF51556">
    <property type="entry name" value="Metallo-dependent hydrolases"/>
    <property type="match status" value="1"/>
</dbReference>
<evidence type="ECO:0000313" key="4">
    <source>
        <dbReference type="Proteomes" id="UP000732377"/>
    </source>
</evidence>
<protein>
    <submittedName>
        <fullName evidence="3">Amidohydrolase</fullName>
    </submittedName>
</protein>